<evidence type="ECO:0000256" key="3">
    <source>
        <dbReference type="ARBA" id="ARBA00022741"/>
    </source>
</evidence>
<gene>
    <name evidence="15" type="ORF">RND81_03G103600</name>
</gene>
<evidence type="ECO:0000313" key="16">
    <source>
        <dbReference type="Proteomes" id="UP001443914"/>
    </source>
</evidence>
<dbReference type="PANTHER" id="PTHR27005">
    <property type="entry name" value="WALL-ASSOCIATED RECEPTOR KINASE-LIKE 21"/>
    <property type="match status" value="1"/>
</dbReference>
<dbReference type="InterPro" id="IPR008271">
    <property type="entry name" value="Ser/Thr_kinase_AS"/>
</dbReference>
<feature type="domain" description="EGF-like" evidence="14">
    <location>
        <begin position="259"/>
        <end position="304"/>
    </location>
</feature>
<dbReference type="Pfam" id="PF00069">
    <property type="entry name" value="Pkinase"/>
    <property type="match status" value="1"/>
</dbReference>
<sequence length="683" mass="75942">MVLSVLFYTMTCLLTAVAGAPATMITATNTTKPGCLPKCGDMTIPYPFGIGPDCSLSPFYSLTCNTTFDPPKTFLIADKTANFSEKPRRIHEIIDISETQFSVRNMVVVSCVNSTNPKDFGMLLPPNSPYVFSAKSNNIVAVGCGFFSQIQGLDHDELQTCSSRCKSKDSVNPGKCLGSNGCQEDVIHSISRGFYFYLLRPHPDSIPYDTCGYSFVGNTTNFKFRGATDFSNPNMFVEQTLQSVPLAVDWVIGNQTCEEARKHGFGDICQQNATCVDANSSIGGYHCRCRDGYEGNPYLPPGCNEIVECSSGSEGRRKDGSTCDPIFPIKLILGLGISFLSLIIGISWIYLMIRKHRLMKMKEMLFSKNGGLLLKRQLSAISEGGLQPIKVFTEDELKTATNNFNADCIAGKGGSGVVYKGILENTGLIAIKKAIIDDDNQVEQFINELLILSQVNHRNVVRLLGCCLEVEVPLLIYELVPNGALFNHIHNGSHGSWLDWHNCLRIVSEIANGLAYLHHSANIPIIHRDIKSANILIDHNYTAKISDFGASRLIPLDQTKWSTAIQGTLGYLDPEFRFTSELTEKSDVYSFGVLVAELLTRKKAVFVVRESEYQNLATYFVESIRRGRVPLIVHRELVQKARNEDLMFLVKLVDQCLRIKREDRPTMKDIVVQLDRLVNQVFV</sequence>
<evidence type="ECO:0000256" key="4">
    <source>
        <dbReference type="ARBA" id="ARBA00022777"/>
    </source>
</evidence>
<keyword evidence="6" id="KW-1015">Disulfide bond</keyword>
<keyword evidence="11" id="KW-0812">Transmembrane</keyword>
<dbReference type="GO" id="GO:0005524">
    <property type="term" value="F:ATP binding"/>
    <property type="evidence" value="ECO:0007669"/>
    <property type="project" value="UniProtKB-KW"/>
</dbReference>
<comment type="caution">
    <text evidence="15">The sequence shown here is derived from an EMBL/GenBank/DDBJ whole genome shotgun (WGS) entry which is preliminary data.</text>
</comment>
<dbReference type="EMBL" id="JBDFQZ010000003">
    <property type="protein sequence ID" value="KAK9741411.1"/>
    <property type="molecule type" value="Genomic_DNA"/>
</dbReference>
<evidence type="ECO:0000256" key="5">
    <source>
        <dbReference type="ARBA" id="ARBA00022840"/>
    </source>
</evidence>
<evidence type="ECO:0000259" key="13">
    <source>
        <dbReference type="PROSITE" id="PS50011"/>
    </source>
</evidence>
<name>A0AAW1M4B3_SAPOF</name>
<dbReference type="InterPro" id="IPR000742">
    <property type="entry name" value="EGF"/>
</dbReference>
<protein>
    <recommendedName>
        <fullName evidence="17">Protein kinase domain-containing protein</fullName>
    </recommendedName>
</protein>
<evidence type="ECO:0000256" key="7">
    <source>
        <dbReference type="ARBA" id="ARBA00023180"/>
    </source>
</evidence>
<keyword evidence="4" id="KW-0808">Transferase</keyword>
<evidence type="ECO:0000259" key="14">
    <source>
        <dbReference type="PROSITE" id="PS50026"/>
    </source>
</evidence>
<feature type="domain" description="Protein kinase" evidence="13">
    <location>
        <begin position="404"/>
        <end position="683"/>
    </location>
</feature>
<dbReference type="PROSITE" id="PS50011">
    <property type="entry name" value="PROTEIN_KINASE_DOM"/>
    <property type="match status" value="1"/>
</dbReference>
<dbReference type="PROSITE" id="PS50026">
    <property type="entry name" value="EGF_3"/>
    <property type="match status" value="1"/>
</dbReference>
<reference evidence="15" key="1">
    <citation type="submission" date="2024-03" db="EMBL/GenBank/DDBJ databases">
        <title>WGS assembly of Saponaria officinalis var. Norfolk2.</title>
        <authorList>
            <person name="Jenkins J."/>
            <person name="Shu S."/>
            <person name="Grimwood J."/>
            <person name="Barry K."/>
            <person name="Goodstein D."/>
            <person name="Schmutz J."/>
            <person name="Leebens-Mack J."/>
            <person name="Osbourn A."/>
        </authorList>
    </citation>
    <scope>NUCLEOTIDE SEQUENCE [LARGE SCALE GENOMIC DNA]</scope>
    <source>
        <strain evidence="15">JIC</strain>
    </source>
</reference>
<dbReference type="InterPro" id="IPR000719">
    <property type="entry name" value="Prot_kinase_dom"/>
</dbReference>
<evidence type="ECO:0000256" key="11">
    <source>
        <dbReference type="SAM" id="Phobius"/>
    </source>
</evidence>
<evidence type="ECO:0000256" key="2">
    <source>
        <dbReference type="ARBA" id="ARBA00022729"/>
    </source>
</evidence>
<keyword evidence="16" id="KW-1185">Reference proteome</keyword>
<evidence type="ECO:0000256" key="12">
    <source>
        <dbReference type="SAM" id="SignalP"/>
    </source>
</evidence>
<keyword evidence="2 12" id="KW-0732">Signal</keyword>
<evidence type="ECO:0000256" key="8">
    <source>
        <dbReference type="ARBA" id="ARBA00047558"/>
    </source>
</evidence>
<dbReference type="InterPro" id="IPR011009">
    <property type="entry name" value="Kinase-like_dom_sf"/>
</dbReference>
<dbReference type="Proteomes" id="UP001443914">
    <property type="component" value="Unassembled WGS sequence"/>
</dbReference>
<evidence type="ECO:0000313" key="15">
    <source>
        <dbReference type="EMBL" id="KAK9741411.1"/>
    </source>
</evidence>
<dbReference type="GO" id="GO:0004674">
    <property type="term" value="F:protein serine/threonine kinase activity"/>
    <property type="evidence" value="ECO:0007669"/>
    <property type="project" value="TreeGrafter"/>
</dbReference>
<keyword evidence="4" id="KW-0418">Kinase</keyword>
<feature type="transmembrane region" description="Helical" evidence="11">
    <location>
        <begin position="331"/>
        <end position="353"/>
    </location>
</feature>
<evidence type="ECO:0000256" key="10">
    <source>
        <dbReference type="PROSITE-ProRule" id="PRU00076"/>
    </source>
</evidence>
<dbReference type="GO" id="GO:0005886">
    <property type="term" value="C:plasma membrane"/>
    <property type="evidence" value="ECO:0007669"/>
    <property type="project" value="TreeGrafter"/>
</dbReference>
<dbReference type="GO" id="GO:0007166">
    <property type="term" value="P:cell surface receptor signaling pathway"/>
    <property type="evidence" value="ECO:0007669"/>
    <property type="project" value="InterPro"/>
</dbReference>
<keyword evidence="3" id="KW-0547">Nucleotide-binding</keyword>
<dbReference type="SUPFAM" id="SSF56112">
    <property type="entry name" value="Protein kinase-like (PK-like)"/>
    <property type="match status" value="1"/>
</dbReference>
<evidence type="ECO:0000256" key="9">
    <source>
        <dbReference type="ARBA" id="ARBA00047951"/>
    </source>
</evidence>
<evidence type="ECO:0000256" key="6">
    <source>
        <dbReference type="ARBA" id="ARBA00023157"/>
    </source>
</evidence>
<organism evidence="15 16">
    <name type="scientific">Saponaria officinalis</name>
    <name type="common">Common soapwort</name>
    <name type="synonym">Lychnis saponaria</name>
    <dbReference type="NCBI Taxonomy" id="3572"/>
    <lineage>
        <taxon>Eukaryota</taxon>
        <taxon>Viridiplantae</taxon>
        <taxon>Streptophyta</taxon>
        <taxon>Embryophyta</taxon>
        <taxon>Tracheophyta</taxon>
        <taxon>Spermatophyta</taxon>
        <taxon>Magnoliopsida</taxon>
        <taxon>eudicotyledons</taxon>
        <taxon>Gunneridae</taxon>
        <taxon>Pentapetalae</taxon>
        <taxon>Caryophyllales</taxon>
        <taxon>Caryophyllaceae</taxon>
        <taxon>Caryophylleae</taxon>
        <taxon>Saponaria</taxon>
    </lineage>
</organism>
<proteinExistence type="predicted"/>
<keyword evidence="7" id="KW-0325">Glycoprotein</keyword>
<dbReference type="InterPro" id="IPR045274">
    <property type="entry name" value="WAK-like"/>
</dbReference>
<comment type="catalytic activity">
    <reaction evidence="8">
        <text>L-seryl-[protein] + ATP = O-phospho-L-seryl-[protein] + ADP + H(+)</text>
        <dbReference type="Rhea" id="RHEA:17989"/>
        <dbReference type="Rhea" id="RHEA-COMP:9863"/>
        <dbReference type="Rhea" id="RHEA-COMP:11604"/>
        <dbReference type="ChEBI" id="CHEBI:15378"/>
        <dbReference type="ChEBI" id="CHEBI:29999"/>
        <dbReference type="ChEBI" id="CHEBI:30616"/>
        <dbReference type="ChEBI" id="CHEBI:83421"/>
        <dbReference type="ChEBI" id="CHEBI:456216"/>
    </reaction>
</comment>
<keyword evidence="11" id="KW-0472">Membrane</keyword>
<keyword evidence="10" id="KW-0245">EGF-like domain</keyword>
<keyword evidence="5" id="KW-0067">ATP-binding</keyword>
<dbReference type="PANTHER" id="PTHR27005:SF283">
    <property type="entry name" value="OS02G0633066 PROTEIN"/>
    <property type="match status" value="1"/>
</dbReference>
<dbReference type="Gene3D" id="1.10.510.10">
    <property type="entry name" value="Transferase(Phosphotransferase) domain 1"/>
    <property type="match status" value="1"/>
</dbReference>
<comment type="catalytic activity">
    <reaction evidence="9">
        <text>L-threonyl-[protein] + ATP = O-phospho-L-threonyl-[protein] + ADP + H(+)</text>
        <dbReference type="Rhea" id="RHEA:46608"/>
        <dbReference type="Rhea" id="RHEA-COMP:11060"/>
        <dbReference type="Rhea" id="RHEA-COMP:11605"/>
        <dbReference type="ChEBI" id="CHEBI:15378"/>
        <dbReference type="ChEBI" id="CHEBI:30013"/>
        <dbReference type="ChEBI" id="CHEBI:30616"/>
        <dbReference type="ChEBI" id="CHEBI:61977"/>
        <dbReference type="ChEBI" id="CHEBI:456216"/>
    </reaction>
</comment>
<dbReference type="SMART" id="SM00181">
    <property type="entry name" value="EGF"/>
    <property type="match status" value="1"/>
</dbReference>
<dbReference type="Gene3D" id="3.30.200.20">
    <property type="entry name" value="Phosphorylase Kinase, domain 1"/>
    <property type="match status" value="1"/>
</dbReference>
<dbReference type="AlphaFoldDB" id="A0AAW1M4B3"/>
<keyword evidence="11" id="KW-1133">Transmembrane helix</keyword>
<dbReference type="Pfam" id="PF13947">
    <property type="entry name" value="GUB_WAK_bind"/>
    <property type="match status" value="1"/>
</dbReference>
<dbReference type="PROSITE" id="PS00108">
    <property type="entry name" value="PROTEIN_KINASE_ST"/>
    <property type="match status" value="1"/>
</dbReference>
<feature type="chain" id="PRO_5043351481" description="Protein kinase domain-containing protein" evidence="12">
    <location>
        <begin position="23"/>
        <end position="683"/>
    </location>
</feature>
<dbReference type="Gene3D" id="2.10.25.10">
    <property type="entry name" value="Laminin"/>
    <property type="match status" value="1"/>
</dbReference>
<dbReference type="GO" id="GO:0030247">
    <property type="term" value="F:polysaccharide binding"/>
    <property type="evidence" value="ECO:0007669"/>
    <property type="project" value="InterPro"/>
</dbReference>
<feature type="signal peptide" evidence="12">
    <location>
        <begin position="1"/>
        <end position="22"/>
    </location>
</feature>
<dbReference type="FunFam" id="1.10.510.10:FF:000084">
    <property type="entry name" value="Wall-associated receptor kinase 2"/>
    <property type="match status" value="1"/>
</dbReference>
<dbReference type="InterPro" id="IPR025287">
    <property type="entry name" value="WAK_GUB"/>
</dbReference>
<evidence type="ECO:0008006" key="17">
    <source>
        <dbReference type="Google" id="ProtNLM"/>
    </source>
</evidence>
<dbReference type="SMART" id="SM00220">
    <property type="entry name" value="S_TKc"/>
    <property type="match status" value="1"/>
</dbReference>
<comment type="caution">
    <text evidence="10">Lacks conserved residue(s) required for the propagation of feature annotation.</text>
</comment>
<comment type="subcellular location">
    <subcellularLocation>
        <location evidence="1">Membrane</location>
        <topology evidence="1">Single-pass type I membrane protein</topology>
    </subcellularLocation>
</comment>
<dbReference type="FunFam" id="3.30.200.20:FF:001380">
    <property type="entry name" value="Protein kinase superfamily protein"/>
    <property type="match status" value="1"/>
</dbReference>
<dbReference type="CDD" id="cd14066">
    <property type="entry name" value="STKc_IRAK"/>
    <property type="match status" value="1"/>
</dbReference>
<evidence type="ECO:0000256" key="1">
    <source>
        <dbReference type="ARBA" id="ARBA00004479"/>
    </source>
</evidence>
<accession>A0AAW1M4B3</accession>
<dbReference type="CDD" id="cd00054">
    <property type="entry name" value="EGF_CA"/>
    <property type="match status" value="1"/>
</dbReference>